<dbReference type="Gene3D" id="2.60.40.150">
    <property type="entry name" value="C2 domain"/>
    <property type="match status" value="1"/>
</dbReference>
<reference evidence="4 5" key="1">
    <citation type="submission" date="2016-07" db="EMBL/GenBank/DDBJ databases">
        <title>Pervasive Adenine N6-methylation of Active Genes in Fungi.</title>
        <authorList>
            <consortium name="DOE Joint Genome Institute"/>
            <person name="Mondo S.J."/>
            <person name="Dannebaum R.O."/>
            <person name="Kuo R.C."/>
            <person name="Labutti K."/>
            <person name="Haridas S."/>
            <person name="Kuo A."/>
            <person name="Salamov A."/>
            <person name="Ahrendt S.R."/>
            <person name="Lipzen A."/>
            <person name="Sullivan W."/>
            <person name="Andreopoulos W.B."/>
            <person name="Clum A."/>
            <person name="Lindquist E."/>
            <person name="Daum C."/>
            <person name="Ramamoorthy G.K."/>
            <person name="Gryganskyi A."/>
            <person name="Culley D."/>
            <person name="Magnuson J.K."/>
            <person name="James T.Y."/>
            <person name="O'Malley M.A."/>
            <person name="Stajich J.E."/>
            <person name="Spatafora J.W."/>
            <person name="Visel A."/>
            <person name="Grigoriev I.V."/>
        </authorList>
    </citation>
    <scope>NUCLEOTIDE SEQUENCE [LARGE SCALE GENOMIC DNA]</scope>
    <source>
        <strain evidence="4 5">PL171</strain>
    </source>
</reference>
<dbReference type="InterPro" id="IPR000008">
    <property type="entry name" value="C2_dom"/>
</dbReference>
<dbReference type="EMBL" id="MCFL01000006">
    <property type="protein sequence ID" value="ORZ39277.1"/>
    <property type="molecule type" value="Genomic_DNA"/>
</dbReference>
<name>A0A1Y2HXC1_9FUNG</name>
<keyword evidence="2" id="KW-1133">Transmembrane helix</keyword>
<dbReference type="OrthoDB" id="419768at2759"/>
<organism evidence="4 5">
    <name type="scientific">Catenaria anguillulae PL171</name>
    <dbReference type="NCBI Taxonomy" id="765915"/>
    <lineage>
        <taxon>Eukaryota</taxon>
        <taxon>Fungi</taxon>
        <taxon>Fungi incertae sedis</taxon>
        <taxon>Blastocladiomycota</taxon>
        <taxon>Blastocladiomycetes</taxon>
        <taxon>Blastocladiales</taxon>
        <taxon>Catenariaceae</taxon>
        <taxon>Catenaria</taxon>
    </lineage>
</organism>
<feature type="non-terminal residue" evidence="4">
    <location>
        <position position="1"/>
    </location>
</feature>
<protein>
    <recommendedName>
        <fullName evidence="3">C2 domain-containing protein</fullName>
    </recommendedName>
</protein>
<comment type="caution">
    <text evidence="4">The sequence shown here is derived from an EMBL/GenBank/DDBJ whole genome shotgun (WGS) entry which is preliminary data.</text>
</comment>
<gene>
    <name evidence="4" type="ORF">BCR44DRAFT_298661</name>
</gene>
<dbReference type="InterPro" id="IPR035892">
    <property type="entry name" value="C2_domain_sf"/>
</dbReference>
<evidence type="ECO:0000256" key="2">
    <source>
        <dbReference type="SAM" id="Phobius"/>
    </source>
</evidence>
<keyword evidence="5" id="KW-1185">Reference proteome</keyword>
<dbReference type="InterPro" id="IPR052981">
    <property type="entry name" value="Ingression_C2_domain"/>
</dbReference>
<dbReference type="Proteomes" id="UP000193411">
    <property type="component" value="Unassembled WGS sequence"/>
</dbReference>
<evidence type="ECO:0000313" key="4">
    <source>
        <dbReference type="EMBL" id="ORZ39277.1"/>
    </source>
</evidence>
<feature type="domain" description="C2" evidence="3">
    <location>
        <begin position="1"/>
        <end position="66"/>
    </location>
</feature>
<feature type="transmembrane region" description="Helical" evidence="2">
    <location>
        <begin position="152"/>
        <end position="171"/>
    </location>
</feature>
<evidence type="ECO:0000256" key="1">
    <source>
        <dbReference type="SAM" id="MobiDB-lite"/>
    </source>
</evidence>
<accession>A0A1Y2HXC1</accession>
<proteinExistence type="predicted"/>
<sequence length="244" mass="25374">TTHKRGGTSPHWDQSLAFPIDPVNPPQFLNIVCLDKDTLTADDFIGQAAVSLPAALGSTGAFDGWIQLGRGKLHGKPAGEVHLQIRYEASHSVAKEKEYHASSYRSSSCSSISESEGYDFGSARDEGQRHPPIPTAAEHTGSDTSRGKSCKVGGAIVGIGAGAVALAGAAMDKWGEHKMKKTEKKAKKKQKHGFLGGFKSGFKEECGNSAGEALAPDSEEVVAAVTEGVVGGIVESVLGGLFGG</sequence>
<dbReference type="Pfam" id="PF00168">
    <property type="entry name" value="C2"/>
    <property type="match status" value="1"/>
</dbReference>
<evidence type="ECO:0000259" key="3">
    <source>
        <dbReference type="PROSITE" id="PS50004"/>
    </source>
</evidence>
<dbReference type="PANTHER" id="PTHR47052:SF3">
    <property type="entry name" value="INGRESSION PROTEIN 1"/>
    <property type="match status" value="1"/>
</dbReference>
<feature type="region of interest" description="Disordered" evidence="1">
    <location>
        <begin position="109"/>
        <end position="147"/>
    </location>
</feature>
<keyword evidence="2" id="KW-0472">Membrane</keyword>
<dbReference type="PROSITE" id="PS50004">
    <property type="entry name" value="C2"/>
    <property type="match status" value="1"/>
</dbReference>
<keyword evidence="2" id="KW-0812">Transmembrane</keyword>
<evidence type="ECO:0000313" key="5">
    <source>
        <dbReference type="Proteomes" id="UP000193411"/>
    </source>
</evidence>
<dbReference type="PANTHER" id="PTHR47052">
    <property type="entry name" value="CONSERVED SERINE PROLINE-RICH PROTEIN (AFU_ORTHOLOGUE AFUA_2G01790)"/>
    <property type="match status" value="1"/>
</dbReference>
<dbReference type="AlphaFoldDB" id="A0A1Y2HXC1"/>
<feature type="non-terminal residue" evidence="4">
    <location>
        <position position="244"/>
    </location>
</feature>
<dbReference type="SUPFAM" id="SSF49562">
    <property type="entry name" value="C2 domain (Calcium/lipid-binding domain, CaLB)"/>
    <property type="match status" value="1"/>
</dbReference>